<feature type="signal peptide" evidence="2">
    <location>
        <begin position="1"/>
        <end position="24"/>
    </location>
</feature>
<feature type="region of interest" description="Disordered" evidence="1">
    <location>
        <begin position="87"/>
        <end position="109"/>
    </location>
</feature>
<name>A0A8J2LBP3_9HEXA</name>
<comment type="caution">
    <text evidence="3">The sequence shown here is derived from an EMBL/GenBank/DDBJ whole genome shotgun (WGS) entry which is preliminary data.</text>
</comment>
<dbReference type="Proteomes" id="UP000708208">
    <property type="component" value="Unassembled WGS sequence"/>
</dbReference>
<keyword evidence="4" id="KW-1185">Reference proteome</keyword>
<feature type="compositionally biased region" description="Basic residues" evidence="1">
    <location>
        <begin position="535"/>
        <end position="544"/>
    </location>
</feature>
<gene>
    <name evidence="3" type="ORF">AFUS01_LOCUS39790</name>
</gene>
<evidence type="ECO:0000256" key="2">
    <source>
        <dbReference type="SAM" id="SignalP"/>
    </source>
</evidence>
<evidence type="ECO:0000313" key="3">
    <source>
        <dbReference type="EMBL" id="CAG7829959.1"/>
    </source>
</evidence>
<accession>A0A8J2LBP3</accession>
<keyword evidence="2" id="KW-0732">Signal</keyword>
<reference evidence="3" key="1">
    <citation type="submission" date="2021-06" db="EMBL/GenBank/DDBJ databases">
        <authorList>
            <person name="Hodson N. C."/>
            <person name="Mongue J. A."/>
            <person name="Jaron S. K."/>
        </authorList>
    </citation>
    <scope>NUCLEOTIDE SEQUENCE</scope>
</reference>
<proteinExistence type="predicted"/>
<sequence>MCACNLVWKLLVVQLVFFTGYATSELPTALSQAITDVICSQFDEFQSTSNIPQPITKKQAGLKKFAKYTWTSCSTGGCVPFKFTGGGKSNQQTGNPREGNSLGQGRQAGQKRSLQYLQDSLKNEPAVDELLDTGMMICKGFFSPNPGKSGDDSSGRTAGFANKAAQDRFVKGFIAGLTVLKEAANNSIIDSNRKTRDVAEDVFSGIKGLIKKGTSDTMKVIDSGVQWLRDLFGKNGNAEDFLESAEEASNGLFAEGRDVFRLMSGSMELMKDLFKAGKDDISKAIGRSAGERGVNGVAKLQDFVRVVLNKSRGGHGPGSFDMENLLVSGFRLFDGMFSPNNTKKSKRFVRQAGSSGGGQNGINFDTIFAQINTGLSMLEGVVKTVASESPKKRSRFLGLGLGKIIGGCGGCDGKWSGGGIAGGISIGIPFLGGISTGGHVGTGGIGGNIGITIPGIGSAGIGFEKNHCWSIPKWPPCTDGNIPPLPTVPPIPTIPPIVPPIPTIPQITPPPPGPPPPSSSDEGGNIGDFPAGRRAAGKAIKKGRASQSVPSEMTPEEKFFSVTQESVDVINSIYKSGLIALEEQIFGLPILREAYHPKGISLLAELLQNQTSVGSLLKNGLQLFQGFFKNNNATEQAGRSTQEKKNFLGGFRGFSSKELMQNFFKTVIAGLDVMQEAANLDPENDQSTDDAAGLAEIFVDEPFIIQAAIDNGVDMLKDCCVIGTDSKPYGGSGSAAASTALFTLEEDVFKVMKESIGVMKGLNDAGDKGSDTKGRAVNVNPLGRALGRSIQNDNFTNVLTAGLQLLKGIFEPRDKTDTTRFLVNWRATKNNGEEGEESKGGEVNVSKIFNNIHKGFNMLQDAVGPTGKDSEKQKTRFLGRANTFEGQRFGNSKIPSELFTAGSQLFQGLKGASGENLARNINVPVTGKAGAVQGRAAQKVAAGSGDIFFDTSMDSIEFMLSLYLVGKEALEEDTKS</sequence>
<organism evidence="3 4">
    <name type="scientific">Allacma fusca</name>
    <dbReference type="NCBI Taxonomy" id="39272"/>
    <lineage>
        <taxon>Eukaryota</taxon>
        <taxon>Metazoa</taxon>
        <taxon>Ecdysozoa</taxon>
        <taxon>Arthropoda</taxon>
        <taxon>Hexapoda</taxon>
        <taxon>Collembola</taxon>
        <taxon>Symphypleona</taxon>
        <taxon>Sminthuridae</taxon>
        <taxon>Allacma</taxon>
    </lineage>
</organism>
<dbReference type="EMBL" id="CAJVCH010553583">
    <property type="protein sequence ID" value="CAG7829959.1"/>
    <property type="molecule type" value="Genomic_DNA"/>
</dbReference>
<feature type="chain" id="PRO_5035291332" evidence="2">
    <location>
        <begin position="25"/>
        <end position="976"/>
    </location>
</feature>
<feature type="compositionally biased region" description="Pro residues" evidence="1">
    <location>
        <begin position="502"/>
        <end position="518"/>
    </location>
</feature>
<dbReference type="AlphaFoldDB" id="A0A8J2LBP3"/>
<protein>
    <submittedName>
        <fullName evidence="3">Uncharacterized protein</fullName>
    </submittedName>
</protein>
<evidence type="ECO:0000313" key="4">
    <source>
        <dbReference type="Proteomes" id="UP000708208"/>
    </source>
</evidence>
<evidence type="ECO:0000256" key="1">
    <source>
        <dbReference type="SAM" id="MobiDB-lite"/>
    </source>
</evidence>
<feature type="region of interest" description="Disordered" evidence="1">
    <location>
        <begin position="502"/>
        <end position="556"/>
    </location>
</feature>